<dbReference type="InterPro" id="IPR001375">
    <property type="entry name" value="Peptidase_S9_cat"/>
</dbReference>
<feature type="chain" id="PRO_5034233918" evidence="2">
    <location>
        <begin position="20"/>
        <end position="631"/>
    </location>
</feature>
<evidence type="ECO:0000256" key="1">
    <source>
        <dbReference type="ARBA" id="ARBA00022801"/>
    </source>
</evidence>
<comment type="caution">
    <text evidence="4">The sequence shown here is derived from an EMBL/GenBank/DDBJ whole genome shotgun (WGS) entry which is preliminary data.</text>
</comment>
<organism evidence="4 5">
    <name type="scientific">Pseudoalteromonas maricaloris</name>
    <dbReference type="NCBI Taxonomy" id="184924"/>
    <lineage>
        <taxon>Bacteria</taxon>
        <taxon>Pseudomonadati</taxon>
        <taxon>Pseudomonadota</taxon>
        <taxon>Gammaproteobacteria</taxon>
        <taxon>Alteromonadales</taxon>
        <taxon>Pseudoalteromonadaceae</taxon>
        <taxon>Pseudoalteromonas</taxon>
    </lineage>
</organism>
<keyword evidence="2" id="KW-0732">Signal</keyword>
<dbReference type="SUPFAM" id="SSF53474">
    <property type="entry name" value="alpha/beta-Hydrolases"/>
    <property type="match status" value="1"/>
</dbReference>
<evidence type="ECO:0000313" key="4">
    <source>
        <dbReference type="EMBL" id="NLR22104.1"/>
    </source>
</evidence>
<evidence type="ECO:0000313" key="5">
    <source>
        <dbReference type="Proteomes" id="UP000646877"/>
    </source>
</evidence>
<evidence type="ECO:0000256" key="2">
    <source>
        <dbReference type="SAM" id="SignalP"/>
    </source>
</evidence>
<dbReference type="Gene3D" id="3.40.50.1820">
    <property type="entry name" value="alpha/beta hydrolase"/>
    <property type="match status" value="1"/>
</dbReference>
<dbReference type="GO" id="GO:0006508">
    <property type="term" value="P:proteolysis"/>
    <property type="evidence" value="ECO:0007669"/>
    <property type="project" value="InterPro"/>
</dbReference>
<gene>
    <name evidence="4" type="ORF">F9Y85_12380</name>
</gene>
<protein>
    <submittedName>
        <fullName evidence="4">S9 family peptidase</fullName>
    </submittedName>
</protein>
<dbReference type="PANTHER" id="PTHR42776">
    <property type="entry name" value="SERINE PEPTIDASE S9 FAMILY MEMBER"/>
    <property type="match status" value="1"/>
</dbReference>
<dbReference type="SUPFAM" id="SSF82171">
    <property type="entry name" value="DPP6 N-terminal domain-like"/>
    <property type="match status" value="1"/>
</dbReference>
<dbReference type="AlphaFoldDB" id="A0A8I2H6T7"/>
<feature type="signal peptide" evidence="2">
    <location>
        <begin position="1"/>
        <end position="19"/>
    </location>
</feature>
<dbReference type="GO" id="GO:0004252">
    <property type="term" value="F:serine-type endopeptidase activity"/>
    <property type="evidence" value="ECO:0007669"/>
    <property type="project" value="TreeGrafter"/>
</dbReference>
<sequence length="631" mass="71453">MKNIILFTIALLCTSSANAQLPIESYAQLPNMSKVSLSPSGKAVAYLQNYEGNLVLTVHDLKTHKKNYILQTDNKTIALGWYDWVSDDMLLFGANYTKVQRGVKYTTSRLFKFDLKNPTDELVQINRAYRNEIPAQFQDGVISILPEQPNKILVQTDFDMANKPSVYILDIAKDRREKVVRARRKISSWIADQQGNVRMGYGFEGITAYYMLYDNETKDLTDFYTFQARGPEAIHILGFDKDPNIIYLTALHNGKNALFKADITKRPLLPQLIFSDPDYDFDGSLLYSHDGRAIGFSHSNLDNSRVYWDEDRKLLQRSLKAALPSYDTVVISMSADNKKYIAYGDSDQDSGTYLIGDRETSSLAGLGRLYPDITGDNYLGKQRVSFKARDGLEIEGYLTLPKAFDAAAPTIIFPHGGPYSRDYAGFDYWSELLASRGFVVFQPNFRGSFGYGFDFFNEANQGWGGKMQDDLQDAANWLIAEKYALKNKICIGGASYGGYAALMAVVKHPETFQCAASFAGVTDLESIVSRARFFTNKELVRDQFGQDTDKLEAQSPVNYAKQINRPVLLIHGDDDKVVPVNHSRDMADELEDHNKKFKYIELEDGNHHLSYQAHRVKTLTEFLAFFEKHLK</sequence>
<dbReference type="Proteomes" id="UP000646877">
    <property type="component" value="Unassembled WGS sequence"/>
</dbReference>
<proteinExistence type="predicted"/>
<name>A0A8I2H6T7_9GAMM</name>
<reference evidence="4" key="1">
    <citation type="submission" date="2019-10" db="EMBL/GenBank/DDBJ databases">
        <authorList>
            <person name="Paulsen S."/>
        </authorList>
    </citation>
    <scope>NUCLEOTIDE SEQUENCE</scope>
    <source>
        <strain evidence="4">LMG 19692</strain>
    </source>
</reference>
<feature type="domain" description="Peptidase S9 prolyl oligopeptidase catalytic" evidence="3">
    <location>
        <begin position="427"/>
        <end position="631"/>
    </location>
</feature>
<dbReference type="EMBL" id="WEIA01000007">
    <property type="protein sequence ID" value="NLR22104.1"/>
    <property type="molecule type" value="Genomic_DNA"/>
</dbReference>
<dbReference type="PANTHER" id="PTHR42776:SF27">
    <property type="entry name" value="DIPEPTIDYL PEPTIDASE FAMILY MEMBER 6"/>
    <property type="match status" value="1"/>
</dbReference>
<accession>A0A8I2H6T7</accession>
<dbReference type="InterPro" id="IPR029058">
    <property type="entry name" value="AB_hydrolase_fold"/>
</dbReference>
<dbReference type="Pfam" id="PF00326">
    <property type="entry name" value="Peptidase_S9"/>
    <property type="match status" value="1"/>
</dbReference>
<evidence type="ECO:0000259" key="3">
    <source>
        <dbReference type="Pfam" id="PF00326"/>
    </source>
</evidence>
<keyword evidence="1" id="KW-0378">Hydrolase</keyword>